<dbReference type="InterPro" id="IPR017850">
    <property type="entry name" value="Alkaline_phosphatase_core_sf"/>
</dbReference>
<organism evidence="1">
    <name type="scientific">hydrothermal vent metagenome</name>
    <dbReference type="NCBI Taxonomy" id="652676"/>
    <lineage>
        <taxon>unclassified sequences</taxon>
        <taxon>metagenomes</taxon>
        <taxon>ecological metagenomes</taxon>
    </lineage>
</organism>
<dbReference type="EMBL" id="UOFD01000056">
    <property type="protein sequence ID" value="VAW53000.1"/>
    <property type="molecule type" value="Genomic_DNA"/>
</dbReference>
<dbReference type="PANTHER" id="PTHR10151">
    <property type="entry name" value="ECTONUCLEOTIDE PYROPHOSPHATASE/PHOSPHODIESTERASE"/>
    <property type="match status" value="1"/>
</dbReference>
<dbReference type="PANTHER" id="PTHR10151:SF120">
    <property type="entry name" value="BIS(5'-ADENOSYL)-TRIPHOSPHATASE"/>
    <property type="match status" value="1"/>
</dbReference>
<dbReference type="Pfam" id="PF01663">
    <property type="entry name" value="Phosphodiest"/>
    <property type="match status" value="1"/>
</dbReference>
<gene>
    <name evidence="1" type="ORF">MNBD_GAMMA06-812</name>
</gene>
<accession>A0A3B0WKF5</accession>
<dbReference type="AlphaFoldDB" id="A0A3B0WKF5"/>
<dbReference type="GO" id="GO:0016787">
    <property type="term" value="F:hydrolase activity"/>
    <property type="evidence" value="ECO:0007669"/>
    <property type="project" value="UniProtKB-ARBA"/>
</dbReference>
<dbReference type="SUPFAM" id="SSF53649">
    <property type="entry name" value="Alkaline phosphatase-like"/>
    <property type="match status" value="1"/>
</dbReference>
<dbReference type="CDD" id="cd16018">
    <property type="entry name" value="Enpp"/>
    <property type="match status" value="1"/>
</dbReference>
<reference evidence="1" key="1">
    <citation type="submission" date="2018-06" db="EMBL/GenBank/DDBJ databases">
        <authorList>
            <person name="Zhirakovskaya E."/>
        </authorList>
    </citation>
    <scope>NUCLEOTIDE SEQUENCE</scope>
</reference>
<dbReference type="InterPro" id="IPR002591">
    <property type="entry name" value="Phosphodiest/P_Trfase"/>
</dbReference>
<sequence>MSQKKQLVVINIVGLTPSLLGEHTPKINAVINNGFMKPIEGVFPALTTTAQASMLTGLTAEQHGIVGNGWYFRELAEIHFWKQSNHLMQGKKIWQSLREQQTDFSCSQLFWWYNMYAEVDAAITPRPHYPADGRKVMDLYSSPTGLHQSIESKIGKFPFFNFWGPASDIRSSRWIVDCAIKEFDLNQPNLQLVYLPHLDYNLQRFGPDGPEITKDVKAIDTEAGRLINHAHEKGAEIMIVSEYGINNVSQSVSINRILREGGHLRVRQSLSWELLDAGASTAFAVADHQIAHIYVNDSRQLVKIKQLLESTHGIEQVLDAKSKKNWHIDHPRSGELIAIADPGFWFDYYYWLDDRKAPDFARTVDIHNKPGYDPLELFLDPDIPAVKLKIIGRLLQKKLGQRMLMDVIPLDTSLVKGSHGRLADSPENGPLIIFSQPVPDINVSAMTDIAQLIKKYFISNNK</sequence>
<name>A0A3B0WKF5_9ZZZZ</name>
<evidence type="ECO:0000313" key="1">
    <source>
        <dbReference type="EMBL" id="VAW53000.1"/>
    </source>
</evidence>
<proteinExistence type="predicted"/>
<dbReference type="Gene3D" id="3.40.720.10">
    <property type="entry name" value="Alkaline Phosphatase, subunit A"/>
    <property type="match status" value="1"/>
</dbReference>
<protein>
    <submittedName>
        <fullName evidence="1">FIG00907047: phosphodiesterase/nucleotide pyrophosphatase</fullName>
    </submittedName>
</protein>